<dbReference type="AlphaFoldDB" id="A0A9P9CYA3"/>
<sequence length="168" mass="18736">MVSFLTVIGSGLYTIIVIGYNTSVDLVQLDQFSYTPGLVDNASAARTSRLVVYGMMEEPDWTYKQYVIPKLGRSPVQFGMPNFTATSADIWDWRSSMNCSLVPPDKVFLNYPFREKTEALGVDLHWSNIMKNCSGFKDLGTNLLGMTDGPFGRWTPANFYSDNGCPTS</sequence>
<comment type="caution">
    <text evidence="1">The sequence shown here is derived from an EMBL/GenBank/DDBJ whole genome shotgun (WGS) entry which is preliminary data.</text>
</comment>
<reference evidence="1" key="1">
    <citation type="journal article" date="2021" name="Nat. Commun.">
        <title>Genetic determinants of endophytism in the Arabidopsis root mycobiome.</title>
        <authorList>
            <person name="Mesny F."/>
            <person name="Miyauchi S."/>
            <person name="Thiergart T."/>
            <person name="Pickel B."/>
            <person name="Atanasova L."/>
            <person name="Karlsson M."/>
            <person name="Huettel B."/>
            <person name="Barry K.W."/>
            <person name="Haridas S."/>
            <person name="Chen C."/>
            <person name="Bauer D."/>
            <person name="Andreopoulos W."/>
            <person name="Pangilinan J."/>
            <person name="LaButti K."/>
            <person name="Riley R."/>
            <person name="Lipzen A."/>
            <person name="Clum A."/>
            <person name="Drula E."/>
            <person name="Henrissat B."/>
            <person name="Kohler A."/>
            <person name="Grigoriev I.V."/>
            <person name="Martin F.M."/>
            <person name="Hacquard S."/>
        </authorList>
    </citation>
    <scope>NUCLEOTIDE SEQUENCE</scope>
    <source>
        <strain evidence="1">MPI-CAGE-CH-0243</strain>
    </source>
</reference>
<protein>
    <submittedName>
        <fullName evidence="1">Uncharacterized protein</fullName>
    </submittedName>
</protein>
<dbReference type="EMBL" id="JAGMWT010000030">
    <property type="protein sequence ID" value="KAH7109875.1"/>
    <property type="molecule type" value="Genomic_DNA"/>
</dbReference>
<accession>A0A9P9CYA3</accession>
<keyword evidence="2" id="KW-1185">Reference proteome</keyword>
<name>A0A9P9CYA3_9PLEO</name>
<proteinExistence type="predicted"/>
<evidence type="ECO:0000313" key="1">
    <source>
        <dbReference type="EMBL" id="KAH7109875.1"/>
    </source>
</evidence>
<dbReference type="Proteomes" id="UP000700596">
    <property type="component" value="Unassembled WGS sequence"/>
</dbReference>
<evidence type="ECO:0000313" key="2">
    <source>
        <dbReference type="Proteomes" id="UP000700596"/>
    </source>
</evidence>
<organism evidence="1 2">
    <name type="scientific">Dendryphion nanum</name>
    <dbReference type="NCBI Taxonomy" id="256645"/>
    <lineage>
        <taxon>Eukaryota</taxon>
        <taxon>Fungi</taxon>
        <taxon>Dikarya</taxon>
        <taxon>Ascomycota</taxon>
        <taxon>Pezizomycotina</taxon>
        <taxon>Dothideomycetes</taxon>
        <taxon>Pleosporomycetidae</taxon>
        <taxon>Pleosporales</taxon>
        <taxon>Torulaceae</taxon>
        <taxon>Dendryphion</taxon>
    </lineage>
</organism>
<gene>
    <name evidence="1" type="ORF">B0J11DRAFT_586418</name>
</gene>